<evidence type="ECO:0000313" key="3">
    <source>
        <dbReference type="Proteomes" id="UP001189429"/>
    </source>
</evidence>
<proteinExistence type="predicted"/>
<protein>
    <submittedName>
        <fullName evidence="2">Uncharacterized protein</fullName>
    </submittedName>
</protein>
<evidence type="ECO:0000256" key="1">
    <source>
        <dbReference type="SAM" id="MobiDB-lite"/>
    </source>
</evidence>
<feature type="region of interest" description="Disordered" evidence="1">
    <location>
        <begin position="1"/>
        <end position="85"/>
    </location>
</feature>
<sequence length="85" mass="9016">MTRPRRTRGAETGGRDGAERGQRAGAGQLVGQEPHLEGGQPAGGDGSRLLAVVKQPEPFAPDKDRDKEPGESLVKWLSNGDVVEQ</sequence>
<dbReference type="EMBL" id="CAUYUJ010004498">
    <property type="protein sequence ID" value="CAK0809850.1"/>
    <property type="molecule type" value="Genomic_DNA"/>
</dbReference>
<accession>A0ABN9QU84</accession>
<evidence type="ECO:0000313" key="2">
    <source>
        <dbReference type="EMBL" id="CAK0809850.1"/>
    </source>
</evidence>
<dbReference type="Proteomes" id="UP001189429">
    <property type="component" value="Unassembled WGS sequence"/>
</dbReference>
<comment type="caution">
    <text evidence="2">The sequence shown here is derived from an EMBL/GenBank/DDBJ whole genome shotgun (WGS) entry which is preliminary data.</text>
</comment>
<organism evidence="2 3">
    <name type="scientific">Prorocentrum cordatum</name>
    <dbReference type="NCBI Taxonomy" id="2364126"/>
    <lineage>
        <taxon>Eukaryota</taxon>
        <taxon>Sar</taxon>
        <taxon>Alveolata</taxon>
        <taxon>Dinophyceae</taxon>
        <taxon>Prorocentrales</taxon>
        <taxon>Prorocentraceae</taxon>
        <taxon>Prorocentrum</taxon>
    </lineage>
</organism>
<name>A0ABN9QU84_9DINO</name>
<feature type="compositionally biased region" description="Basic and acidic residues" evidence="1">
    <location>
        <begin position="13"/>
        <end position="22"/>
    </location>
</feature>
<keyword evidence="3" id="KW-1185">Reference proteome</keyword>
<feature type="non-terminal residue" evidence="2">
    <location>
        <position position="85"/>
    </location>
</feature>
<feature type="compositionally biased region" description="Basic and acidic residues" evidence="1">
    <location>
        <begin position="60"/>
        <end position="70"/>
    </location>
</feature>
<reference evidence="2" key="1">
    <citation type="submission" date="2023-10" db="EMBL/GenBank/DDBJ databases">
        <authorList>
            <person name="Chen Y."/>
            <person name="Shah S."/>
            <person name="Dougan E. K."/>
            <person name="Thang M."/>
            <person name="Chan C."/>
        </authorList>
    </citation>
    <scope>NUCLEOTIDE SEQUENCE [LARGE SCALE GENOMIC DNA]</scope>
</reference>
<gene>
    <name evidence="2" type="ORF">PCOR1329_LOCUS14985</name>
</gene>